<dbReference type="PANTHER" id="PTHR30349:SF64">
    <property type="entry name" value="PROPHAGE INTEGRASE INTD-RELATED"/>
    <property type="match status" value="1"/>
</dbReference>
<evidence type="ECO:0000256" key="3">
    <source>
        <dbReference type="ARBA" id="ARBA00023172"/>
    </source>
</evidence>
<protein>
    <submittedName>
        <fullName evidence="5">Site-specific integrase</fullName>
    </submittedName>
</protein>
<accession>A0AAE4LJS2</accession>
<dbReference type="CDD" id="cd01185">
    <property type="entry name" value="INTN1_C_like"/>
    <property type="match status" value="1"/>
</dbReference>
<keyword evidence="3" id="KW-0233">DNA recombination</keyword>
<dbReference type="InterPro" id="IPR002104">
    <property type="entry name" value="Integrase_catalytic"/>
</dbReference>
<dbReference type="Proteomes" id="UP001181347">
    <property type="component" value="Unassembled WGS sequence"/>
</dbReference>
<evidence type="ECO:0000259" key="4">
    <source>
        <dbReference type="PROSITE" id="PS51898"/>
    </source>
</evidence>
<dbReference type="InterPro" id="IPR025269">
    <property type="entry name" value="SAM-like_dom"/>
</dbReference>
<dbReference type="InterPro" id="IPR011010">
    <property type="entry name" value="DNA_brk_join_enz"/>
</dbReference>
<evidence type="ECO:0000256" key="1">
    <source>
        <dbReference type="ARBA" id="ARBA00008857"/>
    </source>
</evidence>
<dbReference type="InterPro" id="IPR013762">
    <property type="entry name" value="Integrase-like_cat_sf"/>
</dbReference>
<dbReference type="SUPFAM" id="SSF56349">
    <property type="entry name" value="DNA breaking-rejoining enzymes"/>
    <property type="match status" value="1"/>
</dbReference>
<dbReference type="GO" id="GO:0003677">
    <property type="term" value="F:DNA binding"/>
    <property type="evidence" value="ECO:0007669"/>
    <property type="project" value="UniProtKB-KW"/>
</dbReference>
<evidence type="ECO:0000313" key="5">
    <source>
        <dbReference type="EMBL" id="MDU0259386.1"/>
    </source>
</evidence>
<dbReference type="RefSeq" id="WP_315975999.1">
    <property type="nucleotide sequence ID" value="NZ_JAWDES010000004.1"/>
</dbReference>
<comment type="similarity">
    <text evidence="1">Belongs to the 'phage' integrase family.</text>
</comment>
<evidence type="ECO:0000256" key="2">
    <source>
        <dbReference type="ARBA" id="ARBA00023125"/>
    </source>
</evidence>
<dbReference type="InterPro" id="IPR050090">
    <property type="entry name" value="Tyrosine_recombinase_XerCD"/>
</dbReference>
<dbReference type="PANTHER" id="PTHR30349">
    <property type="entry name" value="PHAGE INTEGRASE-RELATED"/>
    <property type="match status" value="1"/>
</dbReference>
<reference evidence="5" key="1">
    <citation type="submission" date="2023-10" db="EMBL/GenBank/DDBJ databases">
        <title>Genome Sequence of the Bacteria from From Gut Wall in Crohn's Disease.</title>
        <authorList>
            <person name="Rodriguez-Palacios A."/>
        </authorList>
    </citation>
    <scope>NUCLEOTIDE SEQUENCE</scope>
    <source>
        <strain evidence="5">CavFT-hAR58</strain>
    </source>
</reference>
<dbReference type="GO" id="GO:0006310">
    <property type="term" value="P:DNA recombination"/>
    <property type="evidence" value="ECO:0007669"/>
    <property type="project" value="UniProtKB-KW"/>
</dbReference>
<dbReference type="Pfam" id="PF13102">
    <property type="entry name" value="Phage_int_SAM_5"/>
    <property type="match status" value="1"/>
</dbReference>
<gene>
    <name evidence="5" type="ORF">RVH17_04520</name>
</gene>
<dbReference type="InterPro" id="IPR035386">
    <property type="entry name" value="Arm-DNA-bind_5"/>
</dbReference>
<organism evidence="5 6">
    <name type="scientific">Alistipes finegoldii</name>
    <dbReference type="NCBI Taxonomy" id="214856"/>
    <lineage>
        <taxon>Bacteria</taxon>
        <taxon>Pseudomonadati</taxon>
        <taxon>Bacteroidota</taxon>
        <taxon>Bacteroidia</taxon>
        <taxon>Bacteroidales</taxon>
        <taxon>Rikenellaceae</taxon>
        <taxon>Alistipes</taxon>
    </lineage>
</organism>
<dbReference type="GO" id="GO:0015074">
    <property type="term" value="P:DNA integration"/>
    <property type="evidence" value="ECO:0007669"/>
    <property type="project" value="InterPro"/>
</dbReference>
<dbReference type="Pfam" id="PF17293">
    <property type="entry name" value="Arm-DNA-bind_5"/>
    <property type="match status" value="1"/>
</dbReference>
<dbReference type="EMBL" id="JAWDES010000004">
    <property type="protein sequence ID" value="MDU0259386.1"/>
    <property type="molecule type" value="Genomic_DNA"/>
</dbReference>
<name>A0AAE4LJS2_9BACT</name>
<dbReference type="Gene3D" id="1.10.150.130">
    <property type="match status" value="1"/>
</dbReference>
<dbReference type="AlphaFoldDB" id="A0AAE4LJS2"/>
<sequence>MGRKKKEIKLKEPVRIREKQLNDGNVSLYLDMYYKGTRKKEGLKLYLVPEVNSAAKLQNINTRKLAEQIKAQRILDIQSHGLVDWEGVKQARMTLSKWVDKYTTEECGLTPASMRSKRNAQVRVEEYLAHIGKPDLALAEVDKNFCKGFIAFLKTCTFNNGKKTLGNTTCRIFVNRLAAALTKAVSEGLIDRNPFKQLDPKEKPKKDNSMREFLTIDELRKAIDTPCRYDIVKRAFLFSCFTGLRYSDMKALLWSEVHKAADGKTLYIEHPQVKTKKIVTIPLSKEALKWIPKKRSDKEDVFYQLQITSTTVEVVLAEWMQEAGIQKHITYHCSRHTAATLLLTLGADLYTVSKILGHSSIKMTEVYAKIVDKKKLETVNLVNDIFAQQ</sequence>
<feature type="domain" description="Tyr recombinase" evidence="4">
    <location>
        <begin position="209"/>
        <end position="381"/>
    </location>
</feature>
<comment type="caution">
    <text evidence="5">The sequence shown here is derived from an EMBL/GenBank/DDBJ whole genome shotgun (WGS) entry which is preliminary data.</text>
</comment>
<dbReference type="PROSITE" id="PS51898">
    <property type="entry name" value="TYR_RECOMBINASE"/>
    <property type="match status" value="1"/>
</dbReference>
<dbReference type="InterPro" id="IPR010998">
    <property type="entry name" value="Integrase_recombinase_N"/>
</dbReference>
<proteinExistence type="inferred from homology"/>
<keyword evidence="2" id="KW-0238">DNA-binding</keyword>
<dbReference type="Pfam" id="PF00589">
    <property type="entry name" value="Phage_integrase"/>
    <property type="match status" value="1"/>
</dbReference>
<evidence type="ECO:0000313" key="6">
    <source>
        <dbReference type="Proteomes" id="UP001181347"/>
    </source>
</evidence>
<dbReference type="Gene3D" id="1.10.443.10">
    <property type="entry name" value="Intergrase catalytic core"/>
    <property type="match status" value="1"/>
</dbReference>